<evidence type="ECO:0000259" key="2">
    <source>
        <dbReference type="Pfam" id="PF03959"/>
    </source>
</evidence>
<sequence length="192" mass="20895">MPASSAPGNINFPPGTPIRIEHVAGSKEESLQYVNDDVPDSNIKALDDLERLVDEEGPFDGVMAFSQGAGLAASLMVHKFRQHPEGEPVFRCAIFFCGSPPKISSTTDGTTTRQLDFESDGELIHVPTAHIWGANDQLYPSFGPVLSKLCSRTQRDDFIHEGGHEIPGAKDPDAILKATRVIKRAIQRTTQS</sequence>
<dbReference type="EMBL" id="JARVKF010000440">
    <property type="protein sequence ID" value="KAK9413397.1"/>
    <property type="molecule type" value="Genomic_DNA"/>
</dbReference>
<keyword evidence="4" id="KW-1185">Reference proteome</keyword>
<evidence type="ECO:0000313" key="4">
    <source>
        <dbReference type="Proteomes" id="UP001408356"/>
    </source>
</evidence>
<dbReference type="PANTHER" id="PTHR48070:SF6">
    <property type="entry name" value="ESTERASE OVCA2"/>
    <property type="match status" value="1"/>
</dbReference>
<reference evidence="3 4" key="1">
    <citation type="journal article" date="2024" name="J. Plant Pathol.">
        <title>Sequence and assembly of the genome of Seiridium unicorne, isolate CBS 538.82, causal agent of cypress canker disease.</title>
        <authorList>
            <person name="Scali E."/>
            <person name="Rocca G.D."/>
            <person name="Danti R."/>
            <person name="Garbelotto M."/>
            <person name="Barberini S."/>
            <person name="Baroncelli R."/>
            <person name="Emiliani G."/>
        </authorList>
    </citation>
    <scope>NUCLEOTIDE SEQUENCE [LARGE SCALE GENOMIC DNA]</scope>
    <source>
        <strain evidence="3 4">BM-138-508</strain>
    </source>
</reference>
<evidence type="ECO:0000313" key="3">
    <source>
        <dbReference type="EMBL" id="KAK9413397.1"/>
    </source>
</evidence>
<name>A0ABR2UFS4_9PEZI</name>
<dbReference type="SUPFAM" id="SSF53474">
    <property type="entry name" value="alpha/beta-Hydrolases"/>
    <property type="match status" value="1"/>
</dbReference>
<dbReference type="InterPro" id="IPR050593">
    <property type="entry name" value="LovG"/>
</dbReference>
<feature type="domain" description="Serine hydrolase" evidence="2">
    <location>
        <begin position="44"/>
        <end position="171"/>
    </location>
</feature>
<dbReference type="Proteomes" id="UP001408356">
    <property type="component" value="Unassembled WGS sequence"/>
</dbReference>
<proteinExistence type="predicted"/>
<dbReference type="GO" id="GO:0016787">
    <property type="term" value="F:hydrolase activity"/>
    <property type="evidence" value="ECO:0007669"/>
    <property type="project" value="UniProtKB-KW"/>
</dbReference>
<gene>
    <name evidence="3" type="ORF">SUNI508_02596</name>
</gene>
<protein>
    <submittedName>
        <fullName evidence="3">Serine hydrolase FSH domain-containing protein</fullName>
    </submittedName>
</protein>
<comment type="caution">
    <text evidence="3">The sequence shown here is derived from an EMBL/GenBank/DDBJ whole genome shotgun (WGS) entry which is preliminary data.</text>
</comment>
<dbReference type="InterPro" id="IPR005645">
    <property type="entry name" value="FSH-like_dom"/>
</dbReference>
<dbReference type="Gene3D" id="3.40.50.1820">
    <property type="entry name" value="alpha/beta hydrolase"/>
    <property type="match status" value="1"/>
</dbReference>
<dbReference type="InterPro" id="IPR029058">
    <property type="entry name" value="AB_hydrolase_fold"/>
</dbReference>
<dbReference type="PANTHER" id="PTHR48070">
    <property type="entry name" value="ESTERASE OVCA2"/>
    <property type="match status" value="1"/>
</dbReference>
<keyword evidence="1 3" id="KW-0378">Hydrolase</keyword>
<accession>A0ABR2UFS4</accession>
<organism evidence="3 4">
    <name type="scientific">Seiridium unicorne</name>
    <dbReference type="NCBI Taxonomy" id="138068"/>
    <lineage>
        <taxon>Eukaryota</taxon>
        <taxon>Fungi</taxon>
        <taxon>Dikarya</taxon>
        <taxon>Ascomycota</taxon>
        <taxon>Pezizomycotina</taxon>
        <taxon>Sordariomycetes</taxon>
        <taxon>Xylariomycetidae</taxon>
        <taxon>Amphisphaeriales</taxon>
        <taxon>Sporocadaceae</taxon>
        <taxon>Seiridium</taxon>
    </lineage>
</organism>
<evidence type="ECO:0000256" key="1">
    <source>
        <dbReference type="ARBA" id="ARBA00022801"/>
    </source>
</evidence>
<dbReference type="Pfam" id="PF03959">
    <property type="entry name" value="FSH1"/>
    <property type="match status" value="1"/>
</dbReference>